<dbReference type="PANTHER" id="PTHR43776">
    <property type="entry name" value="TRANSPORT ATP-BINDING PROTEIN"/>
    <property type="match status" value="1"/>
</dbReference>
<dbReference type="AlphaFoldDB" id="A0A091B2G4"/>
<dbReference type="EMBL" id="AVCK01000022">
    <property type="protein sequence ID" value="KFN45871.1"/>
    <property type="molecule type" value="Genomic_DNA"/>
</dbReference>
<sequence>MSALLSLCGLEVSTGPRRLLGPLDLDLHAGDCLGLVGESGSGKSLTVMSLLGLLPPGLAARGMLHWQGQAIAPGGRDHAALRGRAIAWMPQDPQASLHPLRRVGALLVESLRVLRGLDAAAARREALALFDRLQLPTPGELFDRYPHQLSGGQRQRVLLALALAGQPRLLLADEPTSALDPRLAKESLDLIDGLRRELGLAVLLVSHDLPLVAAYAQRVAILRRGECVEAGDAAHVFANPAHAYTRELLAADRLPAPEPSAPGPRLLEVDALSVHYPRAPAPSVSEASLSLHRGECLALVGESGSGKSTLGRALLRLMRGDTRGRILVDGEDLLQAGRVRLRALRRRIGVVFQDPYASLDPRMRIGDIVAEPLRIHALGERGEYPARVAALLGAVGLDPALADRWPHQLSGGQRQRVAIARALATDPDLLVCDEAVSALDAHHRAGVLALLGRLKRERGLALLFITHDFSAARALAERTAVIAGGRLQACGDTASVLGGGVKIG</sequence>
<accession>A0A091B2G4</accession>
<dbReference type="InterPro" id="IPR017871">
    <property type="entry name" value="ABC_transporter-like_CS"/>
</dbReference>
<dbReference type="SMART" id="SM00382">
    <property type="entry name" value="AAA"/>
    <property type="match status" value="2"/>
</dbReference>
<dbReference type="CDD" id="cd03257">
    <property type="entry name" value="ABC_NikE_OppD_transporters"/>
    <property type="match status" value="2"/>
</dbReference>
<dbReference type="InterPro" id="IPR003439">
    <property type="entry name" value="ABC_transporter-like_ATP-bd"/>
</dbReference>
<evidence type="ECO:0000259" key="5">
    <source>
        <dbReference type="PROSITE" id="PS50893"/>
    </source>
</evidence>
<reference evidence="6 7" key="1">
    <citation type="submission" date="2013-09" db="EMBL/GenBank/DDBJ databases">
        <title>Genome sequencing of Arenimonas metalli.</title>
        <authorList>
            <person name="Chen F."/>
            <person name="Wang G."/>
        </authorList>
    </citation>
    <scope>NUCLEOTIDE SEQUENCE [LARGE SCALE GENOMIC DNA]</scope>
    <source>
        <strain evidence="6 7">CF5-1</strain>
    </source>
</reference>
<dbReference type="Proteomes" id="UP000029393">
    <property type="component" value="Unassembled WGS sequence"/>
</dbReference>
<dbReference type="PANTHER" id="PTHR43776:SF7">
    <property type="entry name" value="D,D-DIPEPTIDE TRANSPORT ATP-BINDING PROTEIN DDPF-RELATED"/>
    <property type="match status" value="1"/>
</dbReference>
<evidence type="ECO:0000256" key="4">
    <source>
        <dbReference type="ARBA" id="ARBA00022840"/>
    </source>
</evidence>
<feature type="domain" description="ABC transporter" evidence="5">
    <location>
        <begin position="5"/>
        <end position="249"/>
    </location>
</feature>
<dbReference type="InterPro" id="IPR050319">
    <property type="entry name" value="ABC_transp_ATP-bind"/>
</dbReference>
<dbReference type="Gene3D" id="3.40.50.300">
    <property type="entry name" value="P-loop containing nucleotide triphosphate hydrolases"/>
    <property type="match status" value="2"/>
</dbReference>
<feature type="domain" description="ABC transporter" evidence="5">
    <location>
        <begin position="269"/>
        <end position="503"/>
    </location>
</feature>
<evidence type="ECO:0000256" key="1">
    <source>
        <dbReference type="ARBA" id="ARBA00005417"/>
    </source>
</evidence>
<dbReference type="PROSITE" id="PS50893">
    <property type="entry name" value="ABC_TRANSPORTER_2"/>
    <property type="match status" value="2"/>
</dbReference>
<proteinExistence type="inferred from homology"/>
<keyword evidence="3" id="KW-0547">Nucleotide-binding</keyword>
<dbReference type="Pfam" id="PF00005">
    <property type="entry name" value="ABC_tran"/>
    <property type="match status" value="2"/>
</dbReference>
<dbReference type="PATRIC" id="fig|1384056.3.peg.1656"/>
<gene>
    <name evidence="6" type="ORF">N787_02685</name>
</gene>
<comment type="similarity">
    <text evidence="1">Belongs to the ABC transporter superfamily.</text>
</comment>
<dbReference type="OrthoDB" id="9784450at2"/>
<dbReference type="RefSeq" id="WP_052575305.1">
    <property type="nucleotide sequence ID" value="NZ_AVCK01000022.1"/>
</dbReference>
<dbReference type="SUPFAM" id="SSF52540">
    <property type="entry name" value="P-loop containing nucleoside triphosphate hydrolases"/>
    <property type="match status" value="2"/>
</dbReference>
<dbReference type="GO" id="GO:0055085">
    <property type="term" value="P:transmembrane transport"/>
    <property type="evidence" value="ECO:0007669"/>
    <property type="project" value="UniProtKB-ARBA"/>
</dbReference>
<evidence type="ECO:0000256" key="2">
    <source>
        <dbReference type="ARBA" id="ARBA00022448"/>
    </source>
</evidence>
<keyword evidence="7" id="KW-1185">Reference proteome</keyword>
<name>A0A091B2G4_9GAMM</name>
<dbReference type="eggNOG" id="COG4172">
    <property type="taxonomic scope" value="Bacteria"/>
</dbReference>
<dbReference type="GO" id="GO:0016887">
    <property type="term" value="F:ATP hydrolysis activity"/>
    <property type="evidence" value="ECO:0007669"/>
    <property type="project" value="InterPro"/>
</dbReference>
<dbReference type="PROSITE" id="PS00211">
    <property type="entry name" value="ABC_TRANSPORTER_1"/>
    <property type="match status" value="2"/>
</dbReference>
<dbReference type="GO" id="GO:0005524">
    <property type="term" value="F:ATP binding"/>
    <property type="evidence" value="ECO:0007669"/>
    <property type="project" value="UniProtKB-KW"/>
</dbReference>
<evidence type="ECO:0000313" key="6">
    <source>
        <dbReference type="EMBL" id="KFN45871.1"/>
    </source>
</evidence>
<keyword evidence="2" id="KW-0813">Transport</keyword>
<keyword evidence="4" id="KW-0067">ATP-binding</keyword>
<evidence type="ECO:0000256" key="3">
    <source>
        <dbReference type="ARBA" id="ARBA00022741"/>
    </source>
</evidence>
<organism evidence="6 7">
    <name type="scientific">Arenimonas metalli CF5-1</name>
    <dbReference type="NCBI Taxonomy" id="1384056"/>
    <lineage>
        <taxon>Bacteria</taxon>
        <taxon>Pseudomonadati</taxon>
        <taxon>Pseudomonadota</taxon>
        <taxon>Gammaproteobacteria</taxon>
        <taxon>Lysobacterales</taxon>
        <taxon>Lysobacteraceae</taxon>
        <taxon>Arenimonas</taxon>
    </lineage>
</organism>
<dbReference type="STRING" id="1384056.N787_02685"/>
<protein>
    <recommendedName>
        <fullName evidence="5">ABC transporter domain-containing protein</fullName>
    </recommendedName>
</protein>
<dbReference type="InterPro" id="IPR003593">
    <property type="entry name" value="AAA+_ATPase"/>
</dbReference>
<evidence type="ECO:0000313" key="7">
    <source>
        <dbReference type="Proteomes" id="UP000029393"/>
    </source>
</evidence>
<comment type="caution">
    <text evidence="6">The sequence shown here is derived from an EMBL/GenBank/DDBJ whole genome shotgun (WGS) entry which is preliminary data.</text>
</comment>
<dbReference type="InterPro" id="IPR027417">
    <property type="entry name" value="P-loop_NTPase"/>
</dbReference>